<dbReference type="CDD" id="cd00192">
    <property type="entry name" value="PTKc"/>
    <property type="match status" value="1"/>
</dbReference>
<keyword evidence="5 16" id="KW-0732">Signal</keyword>
<dbReference type="EC" id="2.7.10.1" evidence="2"/>
<evidence type="ECO:0000256" key="1">
    <source>
        <dbReference type="ARBA" id="ARBA00004479"/>
    </source>
</evidence>
<dbReference type="InterPro" id="IPR008266">
    <property type="entry name" value="Tyr_kinase_AS"/>
</dbReference>
<dbReference type="OrthoDB" id="3256376at2759"/>
<dbReference type="GO" id="GO:1902533">
    <property type="term" value="P:positive regulation of intracellular signal transduction"/>
    <property type="evidence" value="ECO:0007669"/>
    <property type="project" value="UniProtKB-ARBA"/>
</dbReference>
<evidence type="ECO:0000256" key="3">
    <source>
        <dbReference type="ARBA" id="ARBA00022679"/>
    </source>
</evidence>
<evidence type="ECO:0000256" key="5">
    <source>
        <dbReference type="ARBA" id="ARBA00022729"/>
    </source>
</evidence>
<evidence type="ECO:0000256" key="8">
    <source>
        <dbReference type="ARBA" id="ARBA00022840"/>
    </source>
</evidence>
<feature type="chain" id="PRO_5040145370" description="receptor protein-tyrosine kinase" evidence="16">
    <location>
        <begin position="19"/>
        <end position="856"/>
    </location>
</feature>
<feature type="binding site" evidence="14">
    <location>
        <position position="570"/>
    </location>
    <ligand>
        <name>ATP</name>
        <dbReference type="ChEBI" id="CHEBI:30616"/>
    </ligand>
</feature>
<dbReference type="Gene3D" id="1.10.510.10">
    <property type="entry name" value="Transferase(Phosphotransferase) domain 1"/>
    <property type="match status" value="1"/>
</dbReference>
<feature type="signal peptide" evidence="16">
    <location>
        <begin position="1"/>
        <end position="18"/>
    </location>
</feature>
<dbReference type="SMART" id="SM00219">
    <property type="entry name" value="TyrKc"/>
    <property type="match status" value="1"/>
</dbReference>
<dbReference type="GO" id="GO:0005886">
    <property type="term" value="C:plasma membrane"/>
    <property type="evidence" value="ECO:0007669"/>
    <property type="project" value="TreeGrafter"/>
</dbReference>
<feature type="transmembrane region" description="Helical" evidence="15">
    <location>
        <begin position="465"/>
        <end position="484"/>
    </location>
</feature>
<dbReference type="FunFam" id="1.10.510.10:FF:000190">
    <property type="entry name" value="Proto-oncogene tyrosine-protein kinase receptor Ret"/>
    <property type="match status" value="1"/>
</dbReference>
<evidence type="ECO:0000256" key="11">
    <source>
        <dbReference type="ARBA" id="ARBA00023137"/>
    </source>
</evidence>
<evidence type="ECO:0000313" key="18">
    <source>
        <dbReference type="EMBL" id="CAH1114613.1"/>
    </source>
</evidence>
<dbReference type="GO" id="GO:0007169">
    <property type="term" value="P:cell surface receptor protein tyrosine kinase signaling pathway"/>
    <property type="evidence" value="ECO:0007669"/>
    <property type="project" value="TreeGrafter"/>
</dbReference>
<dbReference type="PROSITE" id="PS00109">
    <property type="entry name" value="PROTEIN_KINASE_TYR"/>
    <property type="match status" value="1"/>
</dbReference>
<dbReference type="Gene3D" id="3.30.200.20">
    <property type="entry name" value="Phosphorylase Kinase, domain 1"/>
    <property type="match status" value="1"/>
</dbReference>
<dbReference type="PANTHER" id="PTHR24416">
    <property type="entry name" value="TYROSINE-PROTEIN KINASE RECEPTOR"/>
    <property type="match status" value="1"/>
</dbReference>
<keyword evidence="12" id="KW-0325">Glycoprotein</keyword>
<evidence type="ECO:0000256" key="12">
    <source>
        <dbReference type="ARBA" id="ARBA00023180"/>
    </source>
</evidence>
<keyword evidence="7" id="KW-0418">Kinase</keyword>
<dbReference type="SUPFAM" id="SSF56112">
    <property type="entry name" value="Protein kinase-like (PK-like)"/>
    <property type="match status" value="1"/>
</dbReference>
<evidence type="ECO:0000256" key="9">
    <source>
        <dbReference type="ARBA" id="ARBA00022989"/>
    </source>
</evidence>
<keyword evidence="10 15" id="KW-0472">Membrane</keyword>
<dbReference type="GO" id="GO:0005524">
    <property type="term" value="F:ATP binding"/>
    <property type="evidence" value="ECO:0007669"/>
    <property type="project" value="UniProtKB-UniRule"/>
</dbReference>
<dbReference type="PANTHER" id="PTHR24416:SF620">
    <property type="entry name" value="TYROSINE-PROTEIN KINASE RECEPTOR TORSO"/>
    <property type="match status" value="1"/>
</dbReference>
<evidence type="ECO:0000256" key="6">
    <source>
        <dbReference type="ARBA" id="ARBA00022741"/>
    </source>
</evidence>
<organism evidence="18 19">
    <name type="scientific">Psylliodes chrysocephalus</name>
    <dbReference type="NCBI Taxonomy" id="3402493"/>
    <lineage>
        <taxon>Eukaryota</taxon>
        <taxon>Metazoa</taxon>
        <taxon>Ecdysozoa</taxon>
        <taxon>Arthropoda</taxon>
        <taxon>Hexapoda</taxon>
        <taxon>Insecta</taxon>
        <taxon>Pterygota</taxon>
        <taxon>Neoptera</taxon>
        <taxon>Endopterygota</taxon>
        <taxon>Coleoptera</taxon>
        <taxon>Polyphaga</taxon>
        <taxon>Cucujiformia</taxon>
        <taxon>Chrysomeloidea</taxon>
        <taxon>Chrysomelidae</taxon>
        <taxon>Galerucinae</taxon>
        <taxon>Alticini</taxon>
        <taxon>Psylliodes</taxon>
    </lineage>
</organism>
<dbReference type="InterPro" id="IPR000719">
    <property type="entry name" value="Prot_kinase_dom"/>
</dbReference>
<evidence type="ECO:0000256" key="4">
    <source>
        <dbReference type="ARBA" id="ARBA00022692"/>
    </source>
</evidence>
<dbReference type="GO" id="GO:0004714">
    <property type="term" value="F:transmembrane receptor protein tyrosine kinase activity"/>
    <property type="evidence" value="ECO:0007669"/>
    <property type="project" value="UniProtKB-EC"/>
</dbReference>
<dbReference type="PRINTS" id="PR00109">
    <property type="entry name" value="TYRKINASE"/>
</dbReference>
<dbReference type="SUPFAM" id="SSF49265">
    <property type="entry name" value="Fibronectin type III"/>
    <property type="match status" value="2"/>
</dbReference>
<dbReference type="InterPro" id="IPR011009">
    <property type="entry name" value="Kinase-like_dom_sf"/>
</dbReference>
<comment type="subcellular location">
    <subcellularLocation>
        <location evidence="1">Membrane</location>
        <topology evidence="1">Single-pass type I membrane protein</topology>
    </subcellularLocation>
</comment>
<feature type="domain" description="Protein kinase" evidence="17">
    <location>
        <begin position="538"/>
        <end position="832"/>
    </location>
</feature>
<dbReference type="AlphaFoldDB" id="A0A9P0D4N0"/>
<dbReference type="PROSITE" id="PS50011">
    <property type="entry name" value="PROTEIN_KINASE_DOM"/>
    <property type="match status" value="1"/>
</dbReference>
<keyword evidence="8 14" id="KW-0067">ATP-binding</keyword>
<keyword evidence="4 15" id="KW-0812">Transmembrane</keyword>
<dbReference type="InterPro" id="IPR001245">
    <property type="entry name" value="Ser-Thr/Tyr_kinase_cat_dom"/>
</dbReference>
<keyword evidence="9 15" id="KW-1133">Transmembrane helix</keyword>
<keyword evidence="6 14" id="KW-0547">Nucleotide-binding</keyword>
<comment type="catalytic activity">
    <reaction evidence="13">
        <text>L-tyrosyl-[protein] + ATP = O-phospho-L-tyrosyl-[protein] + ADP + H(+)</text>
        <dbReference type="Rhea" id="RHEA:10596"/>
        <dbReference type="Rhea" id="RHEA-COMP:10136"/>
        <dbReference type="Rhea" id="RHEA-COMP:20101"/>
        <dbReference type="ChEBI" id="CHEBI:15378"/>
        <dbReference type="ChEBI" id="CHEBI:30616"/>
        <dbReference type="ChEBI" id="CHEBI:46858"/>
        <dbReference type="ChEBI" id="CHEBI:61978"/>
        <dbReference type="ChEBI" id="CHEBI:456216"/>
        <dbReference type="EC" id="2.7.10.1"/>
    </reaction>
</comment>
<evidence type="ECO:0000256" key="14">
    <source>
        <dbReference type="PROSITE-ProRule" id="PRU10141"/>
    </source>
</evidence>
<dbReference type="InterPro" id="IPR050122">
    <property type="entry name" value="RTK"/>
</dbReference>
<dbReference type="Proteomes" id="UP001153636">
    <property type="component" value="Chromosome 8"/>
</dbReference>
<keyword evidence="19" id="KW-1185">Reference proteome</keyword>
<sequence length="856" mass="99115">MRICEVIVFVCLFAKFFCLENQSTESNDTIDICYGCLTQQKPSCNFKRCNCSDSPKIRLNVPKEDYYEQHIKAQEVYKNNDDIQFIEPHPRYIAAEEKQNNTKSEDLYENNEDNQYRRTELKDSNETYIESEIGNRGSITSIPVTLDSPKIHCVESEFMVLTWNVSQTTSRNTYYYVRYHVYPGHDNTYETGLTQCNFVILTHLAADTLYRIELRSFTIIPGEERPKQGRSHNVLFHTRRLESRPHPVTKFYIDKWILQENRKYTATVRWTKGIDNACFYNLVYFPSDGDYQEFDIDPLVNNVYNISDLDLGADYPIAITPYTLSSYEGPKTWLNVTTPTCLESYNLSQVCIPDQPQDLVVKEYLVGGKLKHRYNVVMYWTKPKYSPEYYTAHLLLIDVNMTKYFFNISGESTNHTFSNIPLISDYEALLVAHSRRGPSKPAIIHRQITANYTLVDDESLVSVEFILLITIPIIIVALFVMFLLNRFLSKRMRNQERNKFLKNLEEKTSRPSTTSTISTITFSDNIKVDEWEIDTNKLAIKEVLGGGAFGVVRKGWYTDAKGQEIEVAIKMLRDNPTDEEIRQFQQEIEIMKSVPLHPHLVSLIGCVTKQNLLLVVEYCSKGDLQTFLRAASDKILKATLLNQDTDYEKSKYVFNKMYEINEVDFQDIPLPKDLISIARQVALGMEYLSSLKLIHRDLAARNVLVSDNNIIKISDFGLSRDVYYNNIYYKPSPGKLPIRWMALESMTHQIYTTQSDVWSFGVLLWEIVTLGSTPYPGVSTQEILGMLKIGYRMKKPDNCSAELYDIMCNCWKPAPMERPSFTALRRALDDMLATFSNYLNLDRNIIAKDKELCIER</sequence>
<dbReference type="InterPro" id="IPR020635">
    <property type="entry name" value="Tyr_kinase_cat_dom"/>
</dbReference>
<evidence type="ECO:0000256" key="2">
    <source>
        <dbReference type="ARBA" id="ARBA00011902"/>
    </source>
</evidence>
<keyword evidence="3" id="KW-0808">Transferase</keyword>
<dbReference type="Pfam" id="PF07714">
    <property type="entry name" value="PK_Tyr_Ser-Thr"/>
    <property type="match status" value="1"/>
</dbReference>
<evidence type="ECO:0000256" key="15">
    <source>
        <dbReference type="SAM" id="Phobius"/>
    </source>
</evidence>
<evidence type="ECO:0000256" key="13">
    <source>
        <dbReference type="ARBA" id="ARBA00051243"/>
    </source>
</evidence>
<dbReference type="InterPro" id="IPR036116">
    <property type="entry name" value="FN3_sf"/>
</dbReference>
<reference evidence="18" key="1">
    <citation type="submission" date="2022-01" db="EMBL/GenBank/DDBJ databases">
        <authorList>
            <person name="King R."/>
        </authorList>
    </citation>
    <scope>NUCLEOTIDE SEQUENCE</scope>
</reference>
<dbReference type="EMBL" id="OV651820">
    <property type="protein sequence ID" value="CAH1114613.1"/>
    <property type="molecule type" value="Genomic_DNA"/>
</dbReference>
<evidence type="ECO:0000256" key="10">
    <source>
        <dbReference type="ARBA" id="ARBA00023136"/>
    </source>
</evidence>
<dbReference type="GO" id="GO:0043235">
    <property type="term" value="C:receptor complex"/>
    <property type="evidence" value="ECO:0007669"/>
    <property type="project" value="TreeGrafter"/>
</dbReference>
<keyword evidence="11" id="KW-0829">Tyrosine-protein kinase</keyword>
<protein>
    <recommendedName>
        <fullName evidence="2">receptor protein-tyrosine kinase</fullName>
        <ecNumber evidence="2">2.7.10.1</ecNumber>
    </recommendedName>
</protein>
<evidence type="ECO:0000259" key="17">
    <source>
        <dbReference type="PROSITE" id="PS50011"/>
    </source>
</evidence>
<evidence type="ECO:0000256" key="7">
    <source>
        <dbReference type="ARBA" id="ARBA00022777"/>
    </source>
</evidence>
<dbReference type="InterPro" id="IPR017441">
    <property type="entry name" value="Protein_kinase_ATP_BS"/>
</dbReference>
<evidence type="ECO:0000256" key="16">
    <source>
        <dbReference type="SAM" id="SignalP"/>
    </source>
</evidence>
<proteinExistence type="predicted"/>
<evidence type="ECO:0000313" key="19">
    <source>
        <dbReference type="Proteomes" id="UP001153636"/>
    </source>
</evidence>
<dbReference type="PROSITE" id="PS00107">
    <property type="entry name" value="PROTEIN_KINASE_ATP"/>
    <property type="match status" value="1"/>
</dbReference>
<accession>A0A9P0D4N0</accession>
<gene>
    <name evidence="18" type="ORF">PSYICH_LOCUS14791</name>
</gene>
<name>A0A9P0D4N0_9CUCU</name>